<dbReference type="PATRIC" id="fig|1121338.3.peg.1509"/>
<comment type="caution">
    <text evidence="2">The sequence shown here is derived from an EMBL/GenBank/DDBJ whole genome shotgun (WGS) entry which is preliminary data.</text>
</comment>
<dbReference type="AlphaFoldDB" id="A0A151B3P3"/>
<name>A0A151B3P3_9CLOT</name>
<keyword evidence="1" id="KW-1133">Transmembrane helix</keyword>
<feature type="transmembrane region" description="Helical" evidence="1">
    <location>
        <begin position="6"/>
        <end position="26"/>
    </location>
</feature>
<accession>A0A151B3P3</accession>
<evidence type="ECO:0000313" key="3">
    <source>
        <dbReference type="Proteomes" id="UP000075531"/>
    </source>
</evidence>
<keyword evidence="1" id="KW-0812">Transmembrane</keyword>
<sequence>MTKKKIFIITLFIIVISFLLFIKFMYKHPEIPKLTVTYKEKSLKVGQGSYTWRNGFKTKEFIVDNYANIIVELMPYSNVSSNSNLQLHFNYQPENITLTGGYTSDNSPTIKNNIITIPEKEGTQIYFLDCKWKEGNVTYVIAIHVRN</sequence>
<protein>
    <submittedName>
        <fullName evidence="2">Uncharacterized protein</fullName>
    </submittedName>
</protein>
<dbReference type="Proteomes" id="UP000075531">
    <property type="component" value="Unassembled WGS sequence"/>
</dbReference>
<gene>
    <name evidence="2" type="ORF">CLTEP_14660</name>
</gene>
<organism evidence="2 3">
    <name type="scientific">Clostridium tepidiprofundi DSM 19306</name>
    <dbReference type="NCBI Taxonomy" id="1121338"/>
    <lineage>
        <taxon>Bacteria</taxon>
        <taxon>Bacillati</taxon>
        <taxon>Bacillota</taxon>
        <taxon>Clostridia</taxon>
        <taxon>Eubacteriales</taxon>
        <taxon>Clostridiaceae</taxon>
        <taxon>Clostridium</taxon>
    </lineage>
</organism>
<dbReference type="EMBL" id="LTBA01000014">
    <property type="protein sequence ID" value="KYH34538.1"/>
    <property type="molecule type" value="Genomic_DNA"/>
</dbReference>
<evidence type="ECO:0000256" key="1">
    <source>
        <dbReference type="SAM" id="Phobius"/>
    </source>
</evidence>
<dbReference type="OrthoDB" id="1797983at2"/>
<dbReference type="RefSeq" id="WP_066824741.1">
    <property type="nucleotide sequence ID" value="NZ_LTBA01000014.1"/>
</dbReference>
<proteinExistence type="predicted"/>
<reference evidence="2 3" key="1">
    <citation type="submission" date="2016-02" db="EMBL/GenBank/DDBJ databases">
        <title>Genome sequence of Clostridium tepidiprofundi DSM 19306.</title>
        <authorList>
            <person name="Poehlein A."/>
            <person name="Daniel R."/>
        </authorList>
    </citation>
    <scope>NUCLEOTIDE SEQUENCE [LARGE SCALE GENOMIC DNA]</scope>
    <source>
        <strain evidence="2 3">DSM 19306</strain>
    </source>
</reference>
<evidence type="ECO:0000313" key="2">
    <source>
        <dbReference type="EMBL" id="KYH34538.1"/>
    </source>
</evidence>
<keyword evidence="3" id="KW-1185">Reference proteome</keyword>
<keyword evidence="1" id="KW-0472">Membrane</keyword>